<evidence type="ECO:0000313" key="3">
    <source>
        <dbReference type="Proteomes" id="UP000075502"/>
    </source>
</evidence>
<protein>
    <recommendedName>
        <fullName evidence="1">Aminoglycoside phosphotransferase domain-containing protein</fullName>
    </recommendedName>
</protein>
<dbReference type="Proteomes" id="UP000075502">
    <property type="component" value="Unassembled WGS sequence"/>
</dbReference>
<dbReference type="InterPro" id="IPR002575">
    <property type="entry name" value="Aminoglycoside_PTrfase"/>
</dbReference>
<gene>
    <name evidence="2" type="ORF">BE21_18495</name>
</gene>
<reference evidence="2 3" key="1">
    <citation type="submission" date="2014-02" db="EMBL/GenBank/DDBJ databases">
        <title>The small core and large imbalanced accessory genome model reveals a collaborative survival strategy of Sorangium cellulosum strains in nature.</title>
        <authorList>
            <person name="Han K."/>
            <person name="Peng R."/>
            <person name="Blom J."/>
            <person name="Li Y.-Z."/>
        </authorList>
    </citation>
    <scope>NUCLEOTIDE SEQUENCE [LARGE SCALE GENOMIC DNA]</scope>
    <source>
        <strain evidence="2 3">So0007-03</strain>
    </source>
</reference>
<evidence type="ECO:0000313" key="2">
    <source>
        <dbReference type="EMBL" id="KYG09325.1"/>
    </source>
</evidence>
<name>A0A150TX92_SORCE</name>
<organism evidence="2 3">
    <name type="scientific">Sorangium cellulosum</name>
    <name type="common">Polyangium cellulosum</name>
    <dbReference type="NCBI Taxonomy" id="56"/>
    <lineage>
        <taxon>Bacteria</taxon>
        <taxon>Pseudomonadati</taxon>
        <taxon>Myxococcota</taxon>
        <taxon>Polyangia</taxon>
        <taxon>Polyangiales</taxon>
        <taxon>Polyangiaceae</taxon>
        <taxon>Sorangium</taxon>
    </lineage>
</organism>
<dbReference type="Gene3D" id="3.90.1200.10">
    <property type="match status" value="1"/>
</dbReference>
<dbReference type="Pfam" id="PF01636">
    <property type="entry name" value="APH"/>
    <property type="match status" value="1"/>
</dbReference>
<dbReference type="PANTHER" id="PTHR21310">
    <property type="entry name" value="AMINOGLYCOSIDE PHOSPHOTRANSFERASE-RELATED-RELATED"/>
    <property type="match status" value="1"/>
</dbReference>
<proteinExistence type="predicted"/>
<dbReference type="InterPro" id="IPR051678">
    <property type="entry name" value="AGP_Transferase"/>
</dbReference>
<evidence type="ECO:0000259" key="1">
    <source>
        <dbReference type="Pfam" id="PF01636"/>
    </source>
</evidence>
<feature type="domain" description="Aminoglycoside phosphotransferase" evidence="1">
    <location>
        <begin position="45"/>
        <end position="278"/>
    </location>
</feature>
<dbReference type="AlphaFoldDB" id="A0A150TX92"/>
<dbReference type="InterPro" id="IPR011009">
    <property type="entry name" value="Kinase-like_dom_sf"/>
</dbReference>
<comment type="caution">
    <text evidence="2">The sequence shown here is derived from an EMBL/GenBank/DDBJ whole genome shotgun (WGS) entry which is preliminary data.</text>
</comment>
<dbReference type="EMBL" id="JEME01000708">
    <property type="protein sequence ID" value="KYG09325.1"/>
    <property type="molecule type" value="Genomic_DNA"/>
</dbReference>
<sequence length="338" mass="37275">MLEGEPAAAAGGDLVELSRADASAIDPAARDAALRELGVERGAWIASGTEAEVYGLTDERVLKLYPDPGRACALEVLRRFYDSLRGEGLPFALPRIYDITPVRGLLAVTERRIEGKPLSELLPALDAGDALRARERYIDAAVALAELEAPHGVSRYLLIDEPGTSSVRAQGWYEFVYRLAEVKIERRRASLEADVVDLPAKQARLRELYLGQRYDGPLRVVHGDFFPGNVLMSDAETVAGVVDFGSFTMFGDPLVDVSLACMFFDMYGPERSSVRDELIAVALRRVGADAEGTLYRYAMAYALMSCDLYAGADGLRQDGHYRWAVDLLNTEPYWQRMA</sequence>
<dbReference type="SUPFAM" id="SSF56112">
    <property type="entry name" value="Protein kinase-like (PK-like)"/>
    <property type="match status" value="1"/>
</dbReference>
<accession>A0A150TX92</accession>